<dbReference type="InterPro" id="IPR036920">
    <property type="entry name" value="Ribosomal_uL16_sf"/>
</dbReference>
<dbReference type="Gene3D" id="3.90.1170.10">
    <property type="entry name" value="Ribosomal protein L10e/L16"/>
    <property type="match status" value="1"/>
</dbReference>
<gene>
    <name evidence="7" type="ORF">A3B07_00620</name>
</gene>
<dbReference type="InterPro" id="IPR016180">
    <property type="entry name" value="Ribosomal_uL16_dom"/>
</dbReference>
<dbReference type="GO" id="GO:0019843">
    <property type="term" value="F:rRNA binding"/>
    <property type="evidence" value="ECO:0007669"/>
    <property type="project" value="UniProtKB-KW"/>
</dbReference>
<dbReference type="GO" id="GO:0003735">
    <property type="term" value="F:structural constituent of ribosome"/>
    <property type="evidence" value="ECO:0007669"/>
    <property type="project" value="InterPro"/>
</dbReference>
<dbReference type="CDD" id="cd01433">
    <property type="entry name" value="Ribosomal_L16_L10e"/>
    <property type="match status" value="1"/>
</dbReference>
<dbReference type="PANTHER" id="PTHR12220:SF13">
    <property type="entry name" value="LARGE RIBOSOMAL SUBUNIT PROTEIN UL16M"/>
    <property type="match status" value="1"/>
</dbReference>
<comment type="caution">
    <text evidence="7">The sequence shown here is derived from an EMBL/GenBank/DDBJ whole genome shotgun (WGS) entry which is preliminary data.</text>
</comment>
<evidence type="ECO:0000256" key="4">
    <source>
        <dbReference type="ARBA" id="ARBA00023274"/>
    </source>
</evidence>
<comment type="subunit">
    <text evidence="6">Part of the 50S ribosomal subunit.</text>
</comment>
<dbReference type="Proteomes" id="UP000178817">
    <property type="component" value="Unassembled WGS sequence"/>
</dbReference>
<evidence type="ECO:0000256" key="5">
    <source>
        <dbReference type="RuleBase" id="RU004413"/>
    </source>
</evidence>
<proteinExistence type="inferred from homology"/>
<dbReference type="SUPFAM" id="SSF54686">
    <property type="entry name" value="Ribosomal protein L16p/L10e"/>
    <property type="match status" value="1"/>
</dbReference>
<name>A0A1G2SE21_9BACT</name>
<dbReference type="PRINTS" id="PR00060">
    <property type="entry name" value="RIBOSOMALL16"/>
</dbReference>
<comment type="similarity">
    <text evidence="1 5">Belongs to the universal ribosomal protein uL16 family.</text>
</comment>
<evidence type="ECO:0000256" key="3">
    <source>
        <dbReference type="ARBA" id="ARBA00022980"/>
    </source>
</evidence>
<evidence type="ECO:0000256" key="6">
    <source>
        <dbReference type="RuleBase" id="RU004414"/>
    </source>
</evidence>
<dbReference type="AlphaFoldDB" id="A0A1G2SE21"/>
<dbReference type="InterPro" id="IPR047873">
    <property type="entry name" value="Ribosomal_uL16"/>
</dbReference>
<dbReference type="FunFam" id="3.90.1170.10:FF:000001">
    <property type="entry name" value="50S ribosomal protein L16"/>
    <property type="match status" value="1"/>
</dbReference>
<keyword evidence="3 5" id="KW-0689">Ribosomal protein</keyword>
<sequence length="143" mass="16030">MLFPKKVKFRKWQTSRKSPERLAKPETRGTELSFGSFGLKAETPARVKSNQIEASRKVIVRTITKVGKMWTRVFPDRPYTQKAAQVGMGKGKGDPQGYVFEVRPGRILFEVDGVSEAIAVEALRKAGAKLPIKTRIVRREATA</sequence>
<organism evidence="7 8">
    <name type="scientific">Candidatus Yonathbacteria bacterium RIFCSPLOWO2_01_FULL_43_27</name>
    <dbReference type="NCBI Taxonomy" id="1802726"/>
    <lineage>
        <taxon>Bacteria</taxon>
        <taxon>Candidatus Yonathiibacteriota</taxon>
    </lineage>
</organism>
<evidence type="ECO:0000256" key="1">
    <source>
        <dbReference type="ARBA" id="ARBA00008931"/>
    </source>
</evidence>
<dbReference type="EMBL" id="MHUV01000001">
    <property type="protein sequence ID" value="OHA83250.1"/>
    <property type="molecule type" value="Genomic_DNA"/>
</dbReference>
<dbReference type="Pfam" id="PF00252">
    <property type="entry name" value="Ribosomal_L16"/>
    <property type="match status" value="1"/>
</dbReference>
<dbReference type="GO" id="GO:0022625">
    <property type="term" value="C:cytosolic large ribosomal subunit"/>
    <property type="evidence" value="ECO:0007669"/>
    <property type="project" value="TreeGrafter"/>
</dbReference>
<keyword evidence="6" id="KW-0699">rRNA-binding</keyword>
<keyword evidence="6" id="KW-0694">RNA-binding</keyword>
<dbReference type="NCBIfam" id="TIGR01164">
    <property type="entry name" value="rplP_bact"/>
    <property type="match status" value="1"/>
</dbReference>
<keyword evidence="4 5" id="KW-0687">Ribonucleoprotein</keyword>
<keyword evidence="2 6" id="KW-0820">tRNA-binding</keyword>
<comment type="function">
    <text evidence="6">Binds 23S rRNA and is also seen to make contacts with the A and possibly P site tRNAs.</text>
</comment>
<accession>A0A1G2SE21</accession>
<dbReference type="GO" id="GO:0000049">
    <property type="term" value="F:tRNA binding"/>
    <property type="evidence" value="ECO:0007669"/>
    <property type="project" value="UniProtKB-KW"/>
</dbReference>
<protein>
    <recommendedName>
        <fullName evidence="6">50S ribosomal protein L16</fullName>
    </recommendedName>
</protein>
<evidence type="ECO:0000313" key="7">
    <source>
        <dbReference type="EMBL" id="OHA83250.1"/>
    </source>
</evidence>
<evidence type="ECO:0000256" key="2">
    <source>
        <dbReference type="ARBA" id="ARBA00022555"/>
    </source>
</evidence>
<dbReference type="InterPro" id="IPR000114">
    <property type="entry name" value="Ribosomal_uL16_bact-type"/>
</dbReference>
<dbReference type="GO" id="GO:0006412">
    <property type="term" value="P:translation"/>
    <property type="evidence" value="ECO:0007669"/>
    <property type="project" value="InterPro"/>
</dbReference>
<evidence type="ECO:0000313" key="8">
    <source>
        <dbReference type="Proteomes" id="UP000178817"/>
    </source>
</evidence>
<dbReference type="STRING" id="1802726.A3B07_00620"/>
<dbReference type="PANTHER" id="PTHR12220">
    <property type="entry name" value="50S/60S RIBOSOMAL PROTEIN L16"/>
    <property type="match status" value="1"/>
</dbReference>
<reference evidence="7 8" key="1">
    <citation type="journal article" date="2016" name="Nat. Commun.">
        <title>Thousands of microbial genomes shed light on interconnected biogeochemical processes in an aquifer system.</title>
        <authorList>
            <person name="Anantharaman K."/>
            <person name="Brown C.T."/>
            <person name="Hug L.A."/>
            <person name="Sharon I."/>
            <person name="Castelle C.J."/>
            <person name="Probst A.J."/>
            <person name="Thomas B.C."/>
            <person name="Singh A."/>
            <person name="Wilkins M.J."/>
            <person name="Karaoz U."/>
            <person name="Brodie E.L."/>
            <person name="Williams K.H."/>
            <person name="Hubbard S.S."/>
            <person name="Banfield J.F."/>
        </authorList>
    </citation>
    <scope>NUCLEOTIDE SEQUENCE [LARGE SCALE GENOMIC DNA]</scope>
</reference>